<keyword evidence="10" id="KW-0931">ER-Golgi transport</keyword>
<keyword evidence="13" id="KW-0968">Cytoplasmic vesicle</keyword>
<feature type="region of interest" description="Disordered" evidence="17">
    <location>
        <begin position="1104"/>
        <end position="1323"/>
    </location>
</feature>
<dbReference type="GO" id="GO:0070971">
    <property type="term" value="C:endoplasmic reticulum exit site"/>
    <property type="evidence" value="ECO:0007669"/>
    <property type="project" value="TreeGrafter"/>
</dbReference>
<feature type="compositionally biased region" description="Pro residues" evidence="17">
    <location>
        <begin position="1200"/>
        <end position="1213"/>
    </location>
</feature>
<feature type="repeat" description="WD" evidence="16">
    <location>
        <begin position="118"/>
        <end position="160"/>
    </location>
</feature>
<dbReference type="PROSITE" id="PS00678">
    <property type="entry name" value="WD_REPEATS_1"/>
    <property type="match status" value="1"/>
</dbReference>
<dbReference type="Proteomes" id="UP000053815">
    <property type="component" value="Unassembled WGS sequence"/>
</dbReference>
<organism evidence="18">
    <name type="scientific">Mucor ambiguus</name>
    <dbReference type="NCBI Taxonomy" id="91626"/>
    <lineage>
        <taxon>Eukaryota</taxon>
        <taxon>Fungi</taxon>
        <taxon>Fungi incertae sedis</taxon>
        <taxon>Mucoromycota</taxon>
        <taxon>Mucoromycotina</taxon>
        <taxon>Mucoromycetes</taxon>
        <taxon>Mucorales</taxon>
        <taxon>Mucorineae</taxon>
        <taxon>Mucoraceae</taxon>
        <taxon>Mucor</taxon>
    </lineage>
</organism>
<dbReference type="InterPro" id="IPR015943">
    <property type="entry name" value="WD40/YVTN_repeat-like_dom_sf"/>
</dbReference>
<dbReference type="PANTHER" id="PTHR13923:SF11">
    <property type="entry name" value="SECRETORY 31, ISOFORM D"/>
    <property type="match status" value="1"/>
</dbReference>
<evidence type="ECO:0000256" key="3">
    <source>
        <dbReference type="ARBA" id="ARBA00009358"/>
    </source>
</evidence>
<evidence type="ECO:0000256" key="13">
    <source>
        <dbReference type="ARBA" id="ARBA00023329"/>
    </source>
</evidence>
<evidence type="ECO:0000256" key="11">
    <source>
        <dbReference type="ARBA" id="ARBA00022927"/>
    </source>
</evidence>
<comment type="function">
    <text evidence="14">Component of the coat protein complex II (COPII) which promotes the formation of transport vesicles from the endoplasmic reticulum (ER). The coat has two main functions, the physical deformation of the endoplasmic reticulum membrane into vesicles and the selection of cargo molecules.</text>
</comment>
<evidence type="ECO:0000313" key="19">
    <source>
        <dbReference type="Proteomes" id="UP000053815"/>
    </source>
</evidence>
<feature type="region of interest" description="Disordered" evidence="17">
    <location>
        <begin position="948"/>
        <end position="986"/>
    </location>
</feature>
<dbReference type="InterPro" id="IPR036322">
    <property type="entry name" value="WD40_repeat_dom_sf"/>
</dbReference>
<evidence type="ECO:0000256" key="15">
    <source>
        <dbReference type="ARBA" id="ARBA00025864"/>
    </source>
</evidence>
<evidence type="ECO:0000256" key="6">
    <source>
        <dbReference type="ARBA" id="ARBA00022448"/>
    </source>
</evidence>
<dbReference type="EMBL" id="DF836647">
    <property type="protein sequence ID" value="GAN10466.1"/>
    <property type="molecule type" value="Genomic_DNA"/>
</dbReference>
<feature type="compositionally biased region" description="Pro residues" evidence="17">
    <location>
        <begin position="1286"/>
        <end position="1295"/>
    </location>
</feature>
<gene>
    <name evidence="18" type="ORF">MAM1_0358d10007</name>
</gene>
<evidence type="ECO:0000256" key="4">
    <source>
        <dbReference type="ARBA" id="ARBA00013507"/>
    </source>
</evidence>
<evidence type="ECO:0000256" key="16">
    <source>
        <dbReference type="PROSITE-ProRule" id="PRU00221"/>
    </source>
</evidence>
<sequence length="1323" mass="142091">MVKRLDEINRTAVFAWSPGQQTPIIAAGTAAGALDDSFSNASELELFRLDLSSSSNCIESAGKIASPSRFNKLVWGNVSSSSPYGIIAGGLENGELSLWDPSKIIEGKSDDEAKILSNPTHTGQIRGLDFNKFQHNLLASAGSNNEVYIWDLTKPDTPYTPGQKSQKLDDITSVGWNGQVQHILATSSSTGHTVVWDLRNRKEVMTLSAPNTGGINAGRRSISSVVWHPDVATQLVTASEDDSNPVVTLWDLRHAHSPEKTLAGHSKGVLGVSWCRQDSDLLMSCGKDCKTLIWNPNSGELLGELAQDTNWTFQTEWCPRNPDLLATASFDGKIGVYSLQNSAADDSEESSKRVTQSVADEDPFSAALNAASANTTAASSSAFALRHPPKWLRCPVGATFGFGGKLVSFNNKAGQAATQAAAALPPGQAPAPQSVARTVRINAIVTDKDTVQRAVELETALEQQSVEQLVEDRVQQAVEKDEKESWEVIKTLLAADAREQLMNYLGFQKSEVIAAVAKATAGKKGLNDEEKESETTATAAAEKTEEKNATASPKEAAQEPKDDSATVAVPTTEEGEAIPELKESKPDEVDHSASGLFSGDDAGDDFLIQTDSNAVKQPTEAEQDDGGISAAAAAANALKSAITHEPIQLYAEGSSETDRLITRAVVLGDFESAVNMCLSTDRLSDALLFAICGGGDLLARTQQAYFKRQSKSNSYLRLLESIIDEDLNSVVASVSLEEWTSVIVVLCTFAKAEDFRPLCEALGARLEEGWSSASEPEQAKEFRRHATLCYLAAGNLEKVSRIWITEQEEEVQQENAAENVKATSLQHLIEKVTIFRKVISFEDADLYETSETKMSYEYPLSPLYDKYCEYAELLANQGKLTFALTYLSLTPLVYRKATFDKLSVVRDRVYQACPVSVASQFAQPAAPFESKGITTKAAAFAAENQAQQAHAQHAYNQPSQYQQQQSGYQTYQPSTHHQQQPSYAPVRSPLAAQSYAPTSNAYAPTSNAYAPTASNVTSNYAPTSAYTSTAAPLTNSYAPTTATGAPTNAYAPQATSATASAAAPSYGYNQPNYGDYNKNEAYGGNGQYNNNYGAAATATAAARPTIPAPPPIAGIPPAARSQSQEASTPPKKAEGAWNDPPMSIAAAANAKKMKSPKMASTPTKRVTSPFPNQPSSTAFVGSPRNQHQPLHHQQQQQSALPPPPQGAFPPPPMSRGHVSQQGSHLPPPPQGPPRAGIMHPPSQQQQQAPPPQQFQQQYQQRPMAPPQGMMGGPPQQQQPMGMTPPRNNPLPPPPMNAAAPSPLAKRVPPPPQQGGFYQPQRMN</sequence>
<feature type="compositionally biased region" description="Low complexity" evidence="17">
    <location>
        <begin position="1240"/>
        <end position="1285"/>
    </location>
</feature>
<keyword evidence="8" id="KW-0677">Repeat</keyword>
<evidence type="ECO:0000256" key="9">
    <source>
        <dbReference type="ARBA" id="ARBA00022824"/>
    </source>
</evidence>
<comment type="similarity">
    <text evidence="3">Belongs to the WD repeat SEC31 family.</text>
</comment>
<dbReference type="GO" id="GO:0005789">
    <property type="term" value="C:endoplasmic reticulum membrane"/>
    <property type="evidence" value="ECO:0007669"/>
    <property type="project" value="UniProtKB-SubCell"/>
</dbReference>
<keyword evidence="11" id="KW-0653">Protein transport</keyword>
<evidence type="ECO:0000256" key="17">
    <source>
        <dbReference type="SAM" id="MobiDB-lite"/>
    </source>
</evidence>
<feature type="compositionally biased region" description="Polar residues" evidence="17">
    <location>
        <begin position="1158"/>
        <end position="1185"/>
    </location>
</feature>
<dbReference type="GO" id="GO:0030127">
    <property type="term" value="C:COPII vesicle coat"/>
    <property type="evidence" value="ECO:0007669"/>
    <property type="project" value="TreeGrafter"/>
</dbReference>
<reference evidence="18" key="1">
    <citation type="submission" date="2014-09" db="EMBL/GenBank/DDBJ databases">
        <title>Draft genome sequence of an oleaginous Mucoromycotina fungus Mucor ambiguus NBRC6742.</title>
        <authorList>
            <person name="Takeda I."/>
            <person name="Yamane N."/>
            <person name="Morita T."/>
            <person name="Tamano K."/>
            <person name="Machida M."/>
            <person name="Baker S."/>
            <person name="Koike H."/>
        </authorList>
    </citation>
    <scope>NUCLEOTIDE SEQUENCE</scope>
    <source>
        <strain evidence="18">NBRC 6742</strain>
    </source>
</reference>
<keyword evidence="6" id="KW-0813">Transport</keyword>
<evidence type="ECO:0000256" key="5">
    <source>
        <dbReference type="ARBA" id="ARBA00021236"/>
    </source>
</evidence>
<feature type="region of interest" description="Disordered" evidence="17">
    <location>
        <begin position="521"/>
        <end position="602"/>
    </location>
</feature>
<evidence type="ECO:0000313" key="18">
    <source>
        <dbReference type="EMBL" id="GAN10466.1"/>
    </source>
</evidence>
<feature type="compositionally biased region" description="Low complexity" evidence="17">
    <location>
        <begin position="1186"/>
        <end position="1199"/>
    </location>
</feature>
<feature type="compositionally biased region" description="Low complexity" evidence="17">
    <location>
        <begin position="948"/>
        <end position="975"/>
    </location>
</feature>
<feature type="compositionally biased region" description="Low complexity" evidence="17">
    <location>
        <begin position="1313"/>
        <end position="1323"/>
    </location>
</feature>
<dbReference type="OrthoDB" id="542917at2759"/>
<dbReference type="InterPro" id="IPR040251">
    <property type="entry name" value="SEC31-like"/>
</dbReference>
<dbReference type="InterPro" id="IPR019775">
    <property type="entry name" value="WD40_repeat_CS"/>
</dbReference>
<dbReference type="GO" id="GO:0005198">
    <property type="term" value="F:structural molecule activity"/>
    <property type="evidence" value="ECO:0007669"/>
    <property type="project" value="TreeGrafter"/>
</dbReference>
<dbReference type="SUPFAM" id="SSF50978">
    <property type="entry name" value="WD40 repeat-like"/>
    <property type="match status" value="1"/>
</dbReference>
<dbReference type="Gene3D" id="1.25.40.1030">
    <property type="match status" value="1"/>
</dbReference>
<dbReference type="FunFam" id="2.130.10.10:FF:000526">
    <property type="entry name" value="Protein transport protein SEC31"/>
    <property type="match status" value="1"/>
</dbReference>
<dbReference type="GO" id="GO:0007029">
    <property type="term" value="P:endoplasmic reticulum organization"/>
    <property type="evidence" value="ECO:0007669"/>
    <property type="project" value="TreeGrafter"/>
</dbReference>
<dbReference type="SMART" id="SM00320">
    <property type="entry name" value="WD40"/>
    <property type="match status" value="5"/>
</dbReference>
<name>A0A0C9MI35_9FUNG</name>
<dbReference type="PANTHER" id="PTHR13923">
    <property type="entry name" value="SEC31-RELATED PROTEIN"/>
    <property type="match status" value="1"/>
</dbReference>
<feature type="compositionally biased region" description="Basic and acidic residues" evidence="17">
    <location>
        <begin position="579"/>
        <end position="591"/>
    </location>
</feature>
<proteinExistence type="inferred from homology"/>
<keyword evidence="7 16" id="KW-0853">WD repeat</keyword>
<dbReference type="STRING" id="91626.A0A0C9MI35"/>
<evidence type="ECO:0000256" key="14">
    <source>
        <dbReference type="ARBA" id="ARBA00025471"/>
    </source>
</evidence>
<comment type="subunit">
    <text evidence="15">The COPII coat is composed of at least 5 proteins: the SEC23/24 complex, the SEC13/31 complex, and the protein SAR1. SEC13 and SEC31 make a 2:2 tetramer that forms the edge element of the COPII outer coat. The tetramer self-assembles in multiple copies to form the complete polyhedral cage. Interacts (via WD 8) with SEC13.</text>
</comment>
<evidence type="ECO:0000256" key="1">
    <source>
        <dbReference type="ARBA" id="ARBA00004299"/>
    </source>
</evidence>
<protein>
    <recommendedName>
        <fullName evidence="5">Protein transport protein SEC31</fullName>
    </recommendedName>
    <alternativeName>
        <fullName evidence="4">Protein transport protein sec31</fullName>
    </alternativeName>
</protein>
<keyword evidence="19" id="KW-1185">Reference proteome</keyword>
<evidence type="ECO:0000256" key="8">
    <source>
        <dbReference type="ARBA" id="ARBA00022737"/>
    </source>
</evidence>
<accession>A0A0C9MI35</accession>
<comment type="subcellular location">
    <subcellularLocation>
        <location evidence="1">Cytoplasmic vesicle</location>
        <location evidence="1">COPII-coated vesicle membrane</location>
        <topology evidence="1">Peripheral membrane protein</topology>
        <orientation evidence="1">Cytoplasmic side</orientation>
    </subcellularLocation>
    <subcellularLocation>
        <location evidence="2">Endoplasmic reticulum membrane</location>
        <topology evidence="2">Peripheral membrane protein</topology>
        <orientation evidence="2">Cytoplasmic side</orientation>
    </subcellularLocation>
</comment>
<keyword evidence="9" id="KW-0256">Endoplasmic reticulum</keyword>
<dbReference type="GO" id="GO:0015031">
    <property type="term" value="P:protein transport"/>
    <property type="evidence" value="ECO:0007669"/>
    <property type="project" value="UniProtKB-KW"/>
</dbReference>
<evidence type="ECO:0000256" key="12">
    <source>
        <dbReference type="ARBA" id="ARBA00023136"/>
    </source>
</evidence>
<evidence type="ECO:0000256" key="10">
    <source>
        <dbReference type="ARBA" id="ARBA00022892"/>
    </source>
</evidence>
<dbReference type="GO" id="GO:0090110">
    <property type="term" value="P:COPII-coated vesicle cargo loading"/>
    <property type="evidence" value="ECO:0007669"/>
    <property type="project" value="TreeGrafter"/>
</dbReference>
<dbReference type="Gene3D" id="2.130.10.10">
    <property type="entry name" value="YVTN repeat-like/Quinoprotein amine dehydrogenase"/>
    <property type="match status" value="1"/>
</dbReference>
<evidence type="ECO:0000256" key="2">
    <source>
        <dbReference type="ARBA" id="ARBA00004397"/>
    </source>
</evidence>
<keyword evidence="12" id="KW-0472">Membrane</keyword>
<dbReference type="InterPro" id="IPR001680">
    <property type="entry name" value="WD40_rpt"/>
</dbReference>
<feature type="repeat" description="WD" evidence="16">
    <location>
        <begin position="262"/>
        <end position="304"/>
    </location>
</feature>
<dbReference type="Pfam" id="PF00400">
    <property type="entry name" value="WD40"/>
    <property type="match status" value="2"/>
</dbReference>
<evidence type="ECO:0000256" key="7">
    <source>
        <dbReference type="ARBA" id="ARBA00022574"/>
    </source>
</evidence>
<dbReference type="PROSITE" id="PS50082">
    <property type="entry name" value="WD_REPEATS_2"/>
    <property type="match status" value="2"/>
</dbReference>